<organism evidence="4 5">
    <name type="scientific">Roseicella aquatilis</name>
    <dbReference type="NCBI Taxonomy" id="2527868"/>
    <lineage>
        <taxon>Bacteria</taxon>
        <taxon>Pseudomonadati</taxon>
        <taxon>Pseudomonadota</taxon>
        <taxon>Alphaproteobacteria</taxon>
        <taxon>Acetobacterales</taxon>
        <taxon>Roseomonadaceae</taxon>
        <taxon>Roseicella</taxon>
    </lineage>
</organism>
<dbReference type="OrthoDB" id="9791494at2"/>
<evidence type="ECO:0000313" key="5">
    <source>
        <dbReference type="Proteomes" id="UP000295023"/>
    </source>
</evidence>
<dbReference type="PANTHER" id="PTHR30461">
    <property type="entry name" value="DNA-INVERTASE FROM LAMBDOID PROPHAGE"/>
    <property type="match status" value="1"/>
</dbReference>
<evidence type="ECO:0000313" key="4">
    <source>
        <dbReference type="EMBL" id="TCZ52257.1"/>
    </source>
</evidence>
<dbReference type="SUPFAM" id="SSF53041">
    <property type="entry name" value="Resolvase-like"/>
    <property type="match status" value="1"/>
</dbReference>
<dbReference type="PANTHER" id="PTHR30461:SF2">
    <property type="entry name" value="SERINE RECOMBINASE PINE-RELATED"/>
    <property type="match status" value="1"/>
</dbReference>
<protein>
    <submittedName>
        <fullName evidence="4">Recombinase family protein</fullName>
    </submittedName>
</protein>
<dbReference type="PROSITE" id="PS51736">
    <property type="entry name" value="RECOMBINASES_3"/>
    <property type="match status" value="1"/>
</dbReference>
<dbReference type="GO" id="GO:0003677">
    <property type="term" value="F:DNA binding"/>
    <property type="evidence" value="ECO:0007669"/>
    <property type="project" value="UniProtKB-KW"/>
</dbReference>
<accession>A0A4R4D2Z9</accession>
<evidence type="ECO:0000256" key="2">
    <source>
        <dbReference type="ARBA" id="ARBA00023172"/>
    </source>
</evidence>
<keyword evidence="5" id="KW-1185">Reference proteome</keyword>
<dbReference type="RefSeq" id="WP_132297277.1">
    <property type="nucleotide sequence ID" value="NZ_SKBM01000050.1"/>
</dbReference>
<reference evidence="4 5" key="1">
    <citation type="submission" date="2019-03" db="EMBL/GenBank/DDBJ databases">
        <title>Paracraurococcus aquatilis NE82 genome sequence.</title>
        <authorList>
            <person name="Zhao Y."/>
            <person name="Du Z."/>
        </authorList>
    </citation>
    <scope>NUCLEOTIDE SEQUENCE [LARGE SCALE GENOMIC DNA]</scope>
    <source>
        <strain evidence="4 5">NE82</strain>
    </source>
</reference>
<dbReference type="Pfam" id="PF00239">
    <property type="entry name" value="Resolvase"/>
    <property type="match status" value="1"/>
</dbReference>
<keyword evidence="1" id="KW-0238">DNA-binding</keyword>
<dbReference type="GO" id="GO:0000150">
    <property type="term" value="F:DNA strand exchange activity"/>
    <property type="evidence" value="ECO:0007669"/>
    <property type="project" value="InterPro"/>
</dbReference>
<dbReference type="EMBL" id="SKBM01000050">
    <property type="protein sequence ID" value="TCZ52257.1"/>
    <property type="molecule type" value="Genomic_DNA"/>
</dbReference>
<feature type="domain" description="Resolvase/invertase-type recombinase catalytic" evidence="3">
    <location>
        <begin position="18"/>
        <end position="170"/>
    </location>
</feature>
<comment type="caution">
    <text evidence="4">The sequence shown here is derived from an EMBL/GenBank/DDBJ whole genome shotgun (WGS) entry which is preliminary data.</text>
</comment>
<name>A0A4R4D2Z9_9PROT</name>
<dbReference type="AlphaFoldDB" id="A0A4R4D2Z9"/>
<evidence type="ECO:0000259" key="3">
    <source>
        <dbReference type="PROSITE" id="PS51736"/>
    </source>
</evidence>
<evidence type="ECO:0000256" key="1">
    <source>
        <dbReference type="ARBA" id="ARBA00023125"/>
    </source>
</evidence>
<dbReference type="InterPro" id="IPR006119">
    <property type="entry name" value="Resolv_N"/>
</dbReference>
<dbReference type="InterPro" id="IPR036162">
    <property type="entry name" value="Resolvase-like_N_sf"/>
</dbReference>
<gene>
    <name evidence="4" type="ORF">EXY23_26345</name>
</gene>
<dbReference type="CDD" id="cd00338">
    <property type="entry name" value="Ser_Recombinase"/>
    <property type="match status" value="1"/>
</dbReference>
<dbReference type="InterPro" id="IPR050639">
    <property type="entry name" value="SSR_resolvase"/>
</dbReference>
<dbReference type="Proteomes" id="UP000295023">
    <property type="component" value="Unassembled WGS sequence"/>
</dbReference>
<dbReference type="Gene3D" id="3.40.50.1390">
    <property type="entry name" value="Resolvase, N-terminal catalytic domain"/>
    <property type="match status" value="1"/>
</dbReference>
<sequence length="239" mass="25961">MRSRNKVLGPENGAADGRVVAYLRTSSRTNVGEAKDSDRRQREAIAAYAGHAGLAVVREFYDAAVSGADPIDARDGFAEMLAWCRDSGVRTIIVENATRFARDLIVQETGHRLLTGAGFRLIASDSPESFLLDTPTAKLIRQVLGAISEFDKAMTVAKLKAARDRRSAALGRRIEGRKGYAETHPGLVREAKRLARKSPRTGKARSLRQIAAELAVLGFTTARGREFSAGQVQRLLGRG</sequence>
<dbReference type="SMART" id="SM00857">
    <property type="entry name" value="Resolvase"/>
    <property type="match status" value="1"/>
</dbReference>
<keyword evidence="2" id="KW-0233">DNA recombination</keyword>
<proteinExistence type="predicted"/>